<dbReference type="InterPro" id="IPR058512">
    <property type="entry name" value="DUF8199"/>
</dbReference>
<dbReference type="Pfam" id="PF26622">
    <property type="entry name" value="DUF8199"/>
    <property type="match status" value="1"/>
</dbReference>
<dbReference type="Proteomes" id="UP001474120">
    <property type="component" value="Unassembled WGS sequence"/>
</dbReference>
<reference evidence="1 2" key="1">
    <citation type="submission" date="2024-04" db="EMBL/GenBank/DDBJ databases">
        <title>whole genome sequencing of Lutimonas vermicola strain IMCC1616.</title>
        <authorList>
            <person name="Bae S.S."/>
        </authorList>
    </citation>
    <scope>NUCLEOTIDE SEQUENCE [LARGE SCALE GENOMIC DNA]</scope>
    <source>
        <strain evidence="1 2">IMCC1616</strain>
    </source>
</reference>
<dbReference type="EMBL" id="JBCDNA010000002">
    <property type="protein sequence ID" value="MEL4456511.1"/>
    <property type="molecule type" value="Genomic_DNA"/>
</dbReference>
<sequence>MIHNRILQLLSVAMAVLVLFSTLSISIEKHYCGEHLVDVAIFTEAEKCGMEAADMGQETSGEDSLFMKNSCCKDVVDLVEGQDELSLEKTKELNSHQKVFIFSIAYTFSGLFELEPQDHSPFEYYSPPNVVEDIQVLNEVFLI</sequence>
<comment type="caution">
    <text evidence="1">The sequence shown here is derived from an EMBL/GenBank/DDBJ whole genome shotgun (WGS) entry which is preliminary data.</text>
</comment>
<dbReference type="NCBIfam" id="NF047658">
    <property type="entry name" value="HYC_CC_PP"/>
    <property type="match status" value="1"/>
</dbReference>
<evidence type="ECO:0000313" key="1">
    <source>
        <dbReference type="EMBL" id="MEL4456511.1"/>
    </source>
</evidence>
<proteinExistence type="predicted"/>
<dbReference type="RefSeq" id="WP_342160657.1">
    <property type="nucleotide sequence ID" value="NZ_JBCDNA010000002.1"/>
</dbReference>
<evidence type="ECO:0000313" key="2">
    <source>
        <dbReference type="Proteomes" id="UP001474120"/>
    </source>
</evidence>
<protein>
    <recommendedName>
        <fullName evidence="3">Secreted protein</fullName>
    </recommendedName>
</protein>
<dbReference type="InterPro" id="IPR058060">
    <property type="entry name" value="HYC_CC_PP"/>
</dbReference>
<organism evidence="1 2">
    <name type="scientific">Lutimonas vermicola</name>
    <dbReference type="NCBI Taxonomy" id="414288"/>
    <lineage>
        <taxon>Bacteria</taxon>
        <taxon>Pseudomonadati</taxon>
        <taxon>Bacteroidota</taxon>
        <taxon>Flavobacteriia</taxon>
        <taxon>Flavobacteriales</taxon>
        <taxon>Flavobacteriaceae</taxon>
        <taxon>Lutimonas</taxon>
    </lineage>
</organism>
<evidence type="ECO:0008006" key="3">
    <source>
        <dbReference type="Google" id="ProtNLM"/>
    </source>
</evidence>
<keyword evidence="2" id="KW-1185">Reference proteome</keyword>
<name>A0ABU9L250_9FLAO</name>
<accession>A0ABU9L250</accession>
<gene>
    <name evidence="1" type="ORF">AABB81_11430</name>
</gene>